<reference evidence="2" key="1">
    <citation type="submission" date="2016-10" db="EMBL/GenBank/DDBJ databases">
        <authorList>
            <person name="Varghese N."/>
            <person name="Submissions S."/>
        </authorList>
    </citation>
    <scope>NUCLEOTIDE SEQUENCE [LARGE SCALE GENOMIC DNA]</scope>
    <source>
        <strain evidence="2">DSM 16995</strain>
    </source>
</reference>
<name>A0A1G9C9B6_9BACT</name>
<gene>
    <name evidence="1" type="ORF">SAMN05660337_0593</name>
</gene>
<sequence length="114" mass="12728">MSDKTHLYILWTNADVEAAEKMVFMYGVNSLLKGWWEEVTIILWGGSVKLAAENETIKQLISSALKAGVNMSACRSCADMYGLVGEIEAQNIEVIYWGEPLTDLLKNNEKLLTV</sequence>
<dbReference type="SUPFAM" id="SSF75169">
    <property type="entry name" value="DsrEFH-like"/>
    <property type="match status" value="1"/>
</dbReference>
<protein>
    <recommendedName>
        <fullName evidence="3">DsrE/DsrF-like family protein</fullName>
    </recommendedName>
</protein>
<evidence type="ECO:0000313" key="2">
    <source>
        <dbReference type="Proteomes" id="UP000199053"/>
    </source>
</evidence>
<keyword evidence="2" id="KW-1185">Reference proteome</keyword>
<dbReference type="EMBL" id="FNGA01000001">
    <property type="protein sequence ID" value="SDK48268.1"/>
    <property type="molecule type" value="Genomic_DNA"/>
</dbReference>
<dbReference type="RefSeq" id="WP_092158063.1">
    <property type="nucleotide sequence ID" value="NZ_FNGA01000001.1"/>
</dbReference>
<organism evidence="1 2">
    <name type="scientific">Maridesulfovibrio ferrireducens</name>
    <dbReference type="NCBI Taxonomy" id="246191"/>
    <lineage>
        <taxon>Bacteria</taxon>
        <taxon>Pseudomonadati</taxon>
        <taxon>Thermodesulfobacteriota</taxon>
        <taxon>Desulfovibrionia</taxon>
        <taxon>Desulfovibrionales</taxon>
        <taxon>Desulfovibrionaceae</taxon>
        <taxon>Maridesulfovibrio</taxon>
    </lineage>
</organism>
<dbReference type="InterPro" id="IPR027396">
    <property type="entry name" value="DsrEFH-like"/>
</dbReference>
<dbReference type="Proteomes" id="UP000199053">
    <property type="component" value="Unassembled WGS sequence"/>
</dbReference>
<evidence type="ECO:0000313" key="1">
    <source>
        <dbReference type="EMBL" id="SDK48268.1"/>
    </source>
</evidence>
<dbReference type="Gene3D" id="3.40.1260.10">
    <property type="entry name" value="DsrEFH-like"/>
    <property type="match status" value="1"/>
</dbReference>
<dbReference type="AlphaFoldDB" id="A0A1G9C9B6"/>
<proteinExistence type="predicted"/>
<evidence type="ECO:0008006" key="3">
    <source>
        <dbReference type="Google" id="ProtNLM"/>
    </source>
</evidence>
<dbReference type="OrthoDB" id="9805634at2"/>
<accession>A0A1G9C9B6</accession>
<dbReference type="STRING" id="246191.SAMN05660337_0593"/>